<organism evidence="1">
    <name type="scientific">Anaerococcus vaginalis</name>
    <dbReference type="NCBI Taxonomy" id="33037"/>
    <lineage>
        <taxon>Bacteria</taxon>
        <taxon>Bacillati</taxon>
        <taxon>Bacillota</taxon>
        <taxon>Tissierellia</taxon>
        <taxon>Tissierellales</taxon>
        <taxon>Peptoniphilaceae</taxon>
        <taxon>Anaerococcus</taxon>
    </lineage>
</organism>
<evidence type="ECO:0008006" key="2">
    <source>
        <dbReference type="Google" id="ProtNLM"/>
    </source>
</evidence>
<name>A0A6N2R0V4_9FIRM</name>
<accession>A0A6N2R0V4</accession>
<evidence type="ECO:0000313" key="1">
    <source>
        <dbReference type="EMBL" id="VYS74377.1"/>
    </source>
</evidence>
<dbReference type="Gene3D" id="3.10.129.10">
    <property type="entry name" value="Hotdog Thioesterase"/>
    <property type="match status" value="1"/>
</dbReference>
<reference evidence="1" key="1">
    <citation type="submission" date="2019-11" db="EMBL/GenBank/DDBJ databases">
        <authorList>
            <person name="Feng L."/>
        </authorList>
    </citation>
    <scope>NUCLEOTIDE SEQUENCE</scope>
    <source>
        <strain evidence="1">AvaginalisLFYP127</strain>
    </source>
</reference>
<sequence>MKDAKKISIQETYGERFQHCWGCGPKNDKGLHLKSFPSEDKKTVRAKIIPNEMYTGGVPQNLFGGMIAMIFDCHGTASAAYFAHINKGLEFDENTLIGRFITARLEVDFKKPTPMNEEIEVIAKLEEISERKAIINMELLAKGEIRAKAKMVAVKVKDNM</sequence>
<gene>
    <name evidence="1" type="ORF">AVLFYP127_00137</name>
</gene>
<dbReference type="AlphaFoldDB" id="A0A6N2R0V4"/>
<protein>
    <recommendedName>
        <fullName evidence="2">Thioesterase superfamily protein</fullName>
    </recommendedName>
</protein>
<dbReference type="EMBL" id="CACRSW010000001">
    <property type="protein sequence ID" value="VYS74377.1"/>
    <property type="molecule type" value="Genomic_DNA"/>
</dbReference>
<proteinExistence type="predicted"/>
<dbReference type="RefSeq" id="WP_156328380.1">
    <property type="nucleotide sequence ID" value="NZ_CACRSW010000001.1"/>
</dbReference>
<dbReference type="InterPro" id="IPR029069">
    <property type="entry name" value="HotDog_dom_sf"/>
</dbReference>
<dbReference type="SUPFAM" id="SSF54637">
    <property type="entry name" value="Thioesterase/thiol ester dehydrase-isomerase"/>
    <property type="match status" value="1"/>
</dbReference>